<evidence type="ECO:0000313" key="4">
    <source>
        <dbReference type="Proteomes" id="UP001501138"/>
    </source>
</evidence>
<evidence type="ECO:0000313" key="3">
    <source>
        <dbReference type="EMBL" id="GAA1721204.1"/>
    </source>
</evidence>
<reference evidence="3 4" key="1">
    <citation type="journal article" date="2019" name="Int. J. Syst. Evol. Microbiol.">
        <title>The Global Catalogue of Microorganisms (GCM) 10K type strain sequencing project: providing services to taxonomists for standard genome sequencing and annotation.</title>
        <authorList>
            <consortium name="The Broad Institute Genomics Platform"/>
            <consortium name="The Broad Institute Genome Sequencing Center for Infectious Disease"/>
            <person name="Wu L."/>
            <person name="Ma J."/>
        </authorList>
    </citation>
    <scope>NUCLEOTIDE SEQUENCE [LARGE SCALE GENOMIC DNA]</scope>
    <source>
        <strain evidence="3 4">JCM 15589</strain>
    </source>
</reference>
<feature type="transmembrane region" description="Helical" evidence="2">
    <location>
        <begin position="423"/>
        <end position="442"/>
    </location>
</feature>
<feature type="transmembrane region" description="Helical" evidence="2">
    <location>
        <begin position="264"/>
        <end position="285"/>
    </location>
</feature>
<accession>A0ABN2JA98</accession>
<feature type="region of interest" description="Disordered" evidence="1">
    <location>
        <begin position="1"/>
        <end position="20"/>
    </location>
</feature>
<evidence type="ECO:0000256" key="2">
    <source>
        <dbReference type="SAM" id="Phobius"/>
    </source>
</evidence>
<sequence>MTTTLERTAPAAPSASAARGGSNLAGTLRLIRFILRRDRVRLAVWTGSLVAFYAYFTYALGLMSETQGALQARAVIMETPSGVVMGGPGYGVDNYTVGAAMANEGTTWVVLALALMSIMHVVRHTRAEEESSRSELVRAAVVGRHAPAVAAVVTLLVVNAVIAVVSAVVMTGVGGADELPLADSFGMTVACALSAMVFGAVALVVCQLTEHSRGATGLSLAVFGLAFMIEVAGNLREIPGGTTLSWFSPIAWAQQARAFVDLRWWPAALSVVAIVLLLWFASVLASRRDFGGGMIASRKGRADAKASLRGPLVLAWVQQRMALMWSCIGLGLMWMATGTMLPDIGTMVGDLVGDNPTLGALFGDDPGQFESAFLGVMVLYGALCCAAYAIVMGLRPKAEETTGRAEVALSTPVARGRWFGAQLLVAGIGTVVLLAVSVYAMWVGAVSVGATDPGLDVYSEVFVSYLPAVLVYLGLTAALYAWVPRATAAGWALLAYTFVIGMFGPLVEDMPEEANWLSPFHWVPEPFVESFDATQFLWLTGAAVVLFVLAFAGFRRRDVVAS</sequence>
<feature type="transmembrane region" description="Helical" evidence="2">
    <location>
        <begin position="536"/>
        <end position="554"/>
    </location>
</feature>
<dbReference type="RefSeq" id="WP_344247397.1">
    <property type="nucleotide sequence ID" value="NZ_BAAAPM010000003.1"/>
</dbReference>
<feature type="transmembrane region" description="Helical" evidence="2">
    <location>
        <begin position="146"/>
        <end position="173"/>
    </location>
</feature>
<feature type="compositionally biased region" description="Low complexity" evidence="1">
    <location>
        <begin position="9"/>
        <end position="18"/>
    </location>
</feature>
<feature type="transmembrane region" description="Helical" evidence="2">
    <location>
        <begin position="372"/>
        <end position="394"/>
    </location>
</feature>
<dbReference type="Proteomes" id="UP001501138">
    <property type="component" value="Unassembled WGS sequence"/>
</dbReference>
<keyword evidence="2" id="KW-0472">Membrane</keyword>
<organism evidence="3 4">
    <name type="scientific">Isoptericola hypogeus</name>
    <dbReference type="NCBI Taxonomy" id="300179"/>
    <lineage>
        <taxon>Bacteria</taxon>
        <taxon>Bacillati</taxon>
        <taxon>Actinomycetota</taxon>
        <taxon>Actinomycetes</taxon>
        <taxon>Micrococcales</taxon>
        <taxon>Promicromonosporaceae</taxon>
        <taxon>Isoptericola</taxon>
    </lineage>
</organism>
<evidence type="ECO:0000256" key="1">
    <source>
        <dbReference type="SAM" id="MobiDB-lite"/>
    </source>
</evidence>
<feature type="transmembrane region" description="Helical" evidence="2">
    <location>
        <begin position="42"/>
        <end position="61"/>
    </location>
</feature>
<feature type="transmembrane region" description="Helical" evidence="2">
    <location>
        <begin position="218"/>
        <end position="235"/>
    </location>
</feature>
<feature type="transmembrane region" description="Helical" evidence="2">
    <location>
        <begin position="322"/>
        <end position="341"/>
    </location>
</feature>
<keyword evidence="2" id="KW-1133">Transmembrane helix</keyword>
<gene>
    <name evidence="3" type="ORF">GCM10009809_16060</name>
</gene>
<protein>
    <submittedName>
        <fullName evidence="3">Exporter of polyketide antibiotics</fullName>
    </submittedName>
</protein>
<name>A0ABN2JA98_9MICO</name>
<comment type="caution">
    <text evidence="3">The sequence shown here is derived from an EMBL/GenBank/DDBJ whole genome shotgun (WGS) entry which is preliminary data.</text>
</comment>
<feature type="transmembrane region" description="Helical" evidence="2">
    <location>
        <begin position="462"/>
        <end position="482"/>
    </location>
</feature>
<proteinExistence type="predicted"/>
<keyword evidence="4" id="KW-1185">Reference proteome</keyword>
<keyword evidence="2" id="KW-0812">Transmembrane</keyword>
<feature type="transmembrane region" description="Helical" evidence="2">
    <location>
        <begin position="185"/>
        <end position="206"/>
    </location>
</feature>
<dbReference type="EMBL" id="BAAAPM010000003">
    <property type="protein sequence ID" value="GAA1721204.1"/>
    <property type="molecule type" value="Genomic_DNA"/>
</dbReference>
<feature type="transmembrane region" description="Helical" evidence="2">
    <location>
        <begin position="489"/>
        <end position="507"/>
    </location>
</feature>
<feature type="transmembrane region" description="Helical" evidence="2">
    <location>
        <begin position="105"/>
        <end position="125"/>
    </location>
</feature>